<dbReference type="GO" id="GO:0140647">
    <property type="term" value="P:P450-containing electron transport chain"/>
    <property type="evidence" value="ECO:0007669"/>
    <property type="project" value="InterPro"/>
</dbReference>
<accession>A0AAU8RGW8</accession>
<evidence type="ECO:0000256" key="1">
    <source>
        <dbReference type="ARBA" id="ARBA00010914"/>
    </source>
</evidence>
<evidence type="ECO:0000313" key="8">
    <source>
        <dbReference type="EMBL" id="AIZ42202.1"/>
    </source>
</evidence>
<dbReference type="AlphaFoldDB" id="A0AAU8RGW8"/>
<dbReference type="GO" id="GO:0046872">
    <property type="term" value="F:metal ion binding"/>
    <property type="evidence" value="ECO:0007669"/>
    <property type="project" value="UniProtKB-KW"/>
</dbReference>
<dbReference type="PANTHER" id="PTHR23426">
    <property type="entry name" value="FERREDOXIN/ADRENODOXIN"/>
    <property type="match status" value="1"/>
</dbReference>
<comment type="similarity">
    <text evidence="1">Belongs to the adrenodoxin/putidaredoxin family.</text>
</comment>
<comment type="cofactor">
    <cofactor evidence="6">
        <name>[2Fe-2S] cluster</name>
        <dbReference type="ChEBI" id="CHEBI:190135"/>
    </cofactor>
</comment>
<dbReference type="Gene3D" id="3.10.20.30">
    <property type="match status" value="1"/>
</dbReference>
<dbReference type="InterPro" id="IPR012675">
    <property type="entry name" value="Beta-grasp_dom_sf"/>
</dbReference>
<name>A0AAU8RGW8_9FLAO</name>
<dbReference type="Pfam" id="PF00111">
    <property type="entry name" value="Fer2"/>
    <property type="match status" value="1"/>
</dbReference>
<gene>
    <name evidence="8" type="ORF">M666_11745</name>
</gene>
<evidence type="ECO:0000256" key="4">
    <source>
        <dbReference type="ARBA" id="ARBA00023004"/>
    </source>
</evidence>
<dbReference type="CDD" id="cd00207">
    <property type="entry name" value="fer2"/>
    <property type="match status" value="1"/>
</dbReference>
<dbReference type="InterPro" id="IPR001041">
    <property type="entry name" value="2Fe-2S_ferredoxin-type"/>
</dbReference>
<dbReference type="PANTHER" id="PTHR23426:SF65">
    <property type="entry name" value="FERREDOXIN-2, MITOCHONDRIAL"/>
    <property type="match status" value="1"/>
</dbReference>
<keyword evidence="2" id="KW-0001">2Fe-2S</keyword>
<keyword evidence="5" id="KW-0411">Iron-sulfur</keyword>
<dbReference type="InterPro" id="IPR001055">
    <property type="entry name" value="Adrenodoxin-like"/>
</dbReference>
<dbReference type="SUPFAM" id="SSF54292">
    <property type="entry name" value="2Fe-2S ferredoxin-like"/>
    <property type="match status" value="1"/>
</dbReference>
<keyword evidence="3" id="KW-0479">Metal-binding</keyword>
<evidence type="ECO:0000259" key="7">
    <source>
        <dbReference type="PROSITE" id="PS51085"/>
    </source>
</evidence>
<organism evidence="8 9">
    <name type="scientific">Cellulophaga baltica 18</name>
    <dbReference type="NCBI Taxonomy" id="1348584"/>
    <lineage>
        <taxon>Bacteria</taxon>
        <taxon>Pseudomonadati</taxon>
        <taxon>Bacteroidota</taxon>
        <taxon>Flavobacteriia</taxon>
        <taxon>Flavobacteriales</taxon>
        <taxon>Flavobacteriaceae</taxon>
        <taxon>Cellulophaga</taxon>
    </lineage>
</organism>
<proteinExistence type="inferred from homology"/>
<dbReference type="InterPro" id="IPR036010">
    <property type="entry name" value="2Fe-2S_ferredoxin-like_sf"/>
</dbReference>
<evidence type="ECO:0000256" key="2">
    <source>
        <dbReference type="ARBA" id="ARBA00022714"/>
    </source>
</evidence>
<dbReference type="GeneID" id="78061413"/>
<dbReference type="PROSITE" id="PS51085">
    <property type="entry name" value="2FE2S_FER_2"/>
    <property type="match status" value="1"/>
</dbReference>
<keyword evidence="4" id="KW-0408">Iron</keyword>
<dbReference type="KEGG" id="cbat:M666_11745"/>
<feature type="domain" description="2Fe-2S ferredoxin-type" evidence="7">
    <location>
        <begin position="2"/>
        <end position="102"/>
    </location>
</feature>
<dbReference type="GO" id="GO:0051537">
    <property type="term" value="F:2 iron, 2 sulfur cluster binding"/>
    <property type="evidence" value="ECO:0007669"/>
    <property type="project" value="UniProtKB-KW"/>
</dbReference>
<dbReference type="Proteomes" id="UP000030786">
    <property type="component" value="Chromosome"/>
</dbReference>
<dbReference type="PRINTS" id="PR00355">
    <property type="entry name" value="ADRENODOXIN"/>
</dbReference>
<dbReference type="GO" id="GO:0009055">
    <property type="term" value="F:electron transfer activity"/>
    <property type="evidence" value="ECO:0007669"/>
    <property type="project" value="TreeGrafter"/>
</dbReference>
<evidence type="ECO:0000256" key="5">
    <source>
        <dbReference type="ARBA" id="ARBA00023014"/>
    </source>
</evidence>
<sequence>MAQITFISSDNKSTVVSGNSGNLMELALQNKIEGIEGNCGGVCSCATCHIYVQPEDWTKIGPPNEMESDMLEFDDKTTNYSRLSCQIQVTDAIDGIVVNVAK</sequence>
<evidence type="ECO:0000256" key="6">
    <source>
        <dbReference type="ARBA" id="ARBA00034078"/>
    </source>
</evidence>
<evidence type="ECO:0000256" key="3">
    <source>
        <dbReference type="ARBA" id="ARBA00022723"/>
    </source>
</evidence>
<dbReference type="EMBL" id="CP009976">
    <property type="protein sequence ID" value="AIZ42202.1"/>
    <property type="molecule type" value="Genomic_DNA"/>
</dbReference>
<dbReference type="RefSeq" id="WP_024480175.1">
    <property type="nucleotide sequence ID" value="NZ_CP009976.1"/>
</dbReference>
<reference evidence="8 9" key="1">
    <citation type="journal article" date="2014" name="Environ. Microbiol.">
        <title>Contrasting genomic patterns and infection strategies of two co-existing Bacteroidetes podovirus genera.</title>
        <authorList>
            <person name="Holmfeldt K."/>
            <person name="Howard-Varona C."/>
            <person name="Solonenko N."/>
            <person name="Sullivan M.B."/>
        </authorList>
    </citation>
    <scope>NUCLEOTIDE SEQUENCE [LARGE SCALE GENOMIC DNA]</scope>
    <source>
        <strain evidence="8 9">18</strain>
    </source>
</reference>
<protein>
    <recommendedName>
        <fullName evidence="7">2Fe-2S ferredoxin-type domain-containing protein</fullName>
    </recommendedName>
</protein>
<evidence type="ECO:0000313" key="9">
    <source>
        <dbReference type="Proteomes" id="UP000030786"/>
    </source>
</evidence>